<organism evidence="1 2">
    <name type="scientific">Acidithiobacillus ferrivorans</name>
    <dbReference type="NCBI Taxonomy" id="160808"/>
    <lineage>
        <taxon>Bacteria</taxon>
        <taxon>Pseudomonadati</taxon>
        <taxon>Pseudomonadota</taxon>
        <taxon>Acidithiobacillia</taxon>
        <taxon>Acidithiobacillales</taxon>
        <taxon>Acidithiobacillaceae</taxon>
        <taxon>Acidithiobacillus</taxon>
    </lineage>
</organism>
<reference evidence="1 2" key="1">
    <citation type="submission" date="2017-03" db="EMBL/GenBank/DDBJ databases">
        <authorList>
            <person name="Regsiter A."/>
            <person name="William W."/>
        </authorList>
    </citation>
    <scope>NUCLEOTIDE SEQUENCE [LARGE SCALE GENOMIC DNA]</scope>
    <source>
        <strain evidence="1">PRJEB5721</strain>
    </source>
</reference>
<protein>
    <submittedName>
        <fullName evidence="1">Uncharacterized protein</fullName>
    </submittedName>
</protein>
<dbReference type="RefSeq" id="WP_156103931.1">
    <property type="nucleotide sequence ID" value="NZ_CCCS020000052.1"/>
</dbReference>
<gene>
    <name evidence="1" type="ORF">AFERRI_21048</name>
</gene>
<sequence length="101" mass="11457">MSDDSSHDNTQQASVATLWLDWPCTNPICKVITVHSRDFQITMSEITYNALCLHRGNSHKADCWIASVIAEVDTLHNVAIEGYIRIMMRVIFDDDNGSFVR</sequence>
<evidence type="ECO:0000313" key="1">
    <source>
        <dbReference type="EMBL" id="SMH66259.1"/>
    </source>
</evidence>
<proteinExistence type="predicted"/>
<dbReference type="EMBL" id="LT841305">
    <property type="protein sequence ID" value="SMH66259.1"/>
    <property type="molecule type" value="Genomic_DNA"/>
</dbReference>
<evidence type="ECO:0000313" key="2">
    <source>
        <dbReference type="Proteomes" id="UP000193925"/>
    </source>
</evidence>
<accession>A0ABY1MRD7</accession>
<name>A0ABY1MRD7_9PROT</name>
<dbReference type="Proteomes" id="UP000193925">
    <property type="component" value="Chromosome AFERRI"/>
</dbReference>
<keyword evidence="2" id="KW-1185">Reference proteome</keyword>